<evidence type="ECO:0000256" key="10">
    <source>
        <dbReference type="PIRSR" id="PIRSR000460-1"/>
    </source>
</evidence>
<evidence type="ECO:0000256" key="3">
    <source>
        <dbReference type="ARBA" id="ARBA00006047"/>
    </source>
</evidence>
<evidence type="ECO:0000256" key="8">
    <source>
        <dbReference type="ARBA" id="ARBA00023277"/>
    </source>
</evidence>
<dbReference type="PIRSF" id="PIRSF000460">
    <property type="entry name" value="Pprylas_GlgP"/>
    <property type="match status" value="1"/>
</dbReference>
<reference evidence="13 14" key="1">
    <citation type="journal article" date="2014" name="Genome Announc.">
        <title>Draft Genome Sequence of the Agar-Degrading Bacterium Catenovulum sp. Strain DS-2, Isolated from Intestines of Haliotis diversicolor.</title>
        <authorList>
            <person name="Shan D."/>
            <person name="Li X."/>
            <person name="Gu Z."/>
            <person name="Wei G."/>
            <person name="Gao Z."/>
            <person name="Shao Z."/>
        </authorList>
    </citation>
    <scope>NUCLEOTIDE SEQUENCE [LARGE SCALE GENOMIC DNA]</scope>
    <source>
        <strain evidence="13 14">DS-2</strain>
    </source>
</reference>
<feature type="region of interest" description="Disordered" evidence="12">
    <location>
        <begin position="1"/>
        <end position="43"/>
    </location>
</feature>
<dbReference type="Proteomes" id="UP000019276">
    <property type="component" value="Unassembled WGS sequence"/>
</dbReference>
<dbReference type="FunFam" id="3.40.50.2000:FF:000003">
    <property type="entry name" value="Alpha-1,4 glucan phosphorylase"/>
    <property type="match status" value="1"/>
</dbReference>
<protein>
    <recommendedName>
        <fullName evidence="11">Alpha-1,4 glucan phosphorylase</fullName>
        <ecNumber evidence="11">2.4.1.1</ecNumber>
    </recommendedName>
</protein>
<proteinExistence type="inferred from homology"/>
<sequence length="868" mass="98595">MTTTRRTSKSKTTTSKTSASASKTAASKSSTKAATKSTTRRKKSASAVSASIAQFGMTPEQFKECVVRHLHVSLGTDENKASKKAWWNATCAAVNEIVFERATKTQKTHFQKDTRAVHYLSLEFLMGRFLKNNLTNIGLTEVAAQALEQLDLDFNEICEEEPDMALGNGGLGRLAACFVDSLATLGYPAIGYGIHYEHGLFTQEIKHGRQLERPDSWREYGNPWEICRPESIQEIPLYGYVETKYDENGRIHKEWHPGRIIKGVPWDIPVVGYGAKTVNILRLWESRASDFFNWDVFNAGGYLDAQVENVQAETISKVLYPNDNTDAGKELRLIQQYFFCACSIKDIIRRYKRAHGDNWDNFPAQVVMQLNDTHPAVAIPELMRILVDRAELDWDKAWGICQKVFAYTNHTLLPEALEKWSVRLFEKVLPRHLEIIYEINSRFLEEVVEPAFPDNDEVKRKLSIIEEGHEKMVRMGNLCVIGSFKVNGVAEIHSKLVKSDLFPEFDKIWPGKLTNVTNGVTPRRWLKSCNPALSNLISKHVDEDWPVHLDKLQKLNDLADDKKFQKEFMQIKHDNKVELAKVIKELTNVDVDPTALFDIQIKRLHEYKRQQLNLIHIMALYRRLLQDPDYDMPKRVFIFGAKAAPGYYMAKEIVYAINKVADKVNNDSRIKDKLKVVFLPNYRVSLAEKMIPAADVSEQISLAGKEASGTGNMKLALNGAVTIGTLDGANIEIAEEAGEDNVVIFGLTVDEVKAKKAEGYNPWDYYYANEELKAVLDWFDTDYFTPGKPGELAEIKRSLLDYGDTYMTLADYASYSDAHKKIDALYQDSAKWARMAIVNTATMGKFNSDRSIQDYVNNIWKLDPCNVE</sequence>
<evidence type="ECO:0000256" key="11">
    <source>
        <dbReference type="RuleBase" id="RU000587"/>
    </source>
</evidence>
<dbReference type="AlphaFoldDB" id="W7Q9H7"/>
<comment type="caution">
    <text evidence="13">The sequence shown here is derived from an EMBL/GenBank/DDBJ whole genome shotgun (WGS) entry which is preliminary data.</text>
</comment>
<dbReference type="GO" id="GO:0005737">
    <property type="term" value="C:cytoplasm"/>
    <property type="evidence" value="ECO:0007669"/>
    <property type="project" value="TreeGrafter"/>
</dbReference>
<comment type="cofactor">
    <cofactor evidence="2 11">
        <name>pyridoxal 5'-phosphate</name>
        <dbReference type="ChEBI" id="CHEBI:597326"/>
    </cofactor>
</comment>
<comment type="catalytic activity">
    <reaction evidence="1 11">
        <text>[(1-&gt;4)-alpha-D-glucosyl](n) + phosphate = [(1-&gt;4)-alpha-D-glucosyl](n-1) + alpha-D-glucose 1-phosphate</text>
        <dbReference type="Rhea" id="RHEA:41732"/>
        <dbReference type="Rhea" id="RHEA-COMP:9584"/>
        <dbReference type="Rhea" id="RHEA-COMP:9586"/>
        <dbReference type="ChEBI" id="CHEBI:15444"/>
        <dbReference type="ChEBI" id="CHEBI:43474"/>
        <dbReference type="ChEBI" id="CHEBI:58601"/>
        <dbReference type="EC" id="2.4.1.1"/>
    </reaction>
</comment>
<comment type="similarity">
    <text evidence="3 11">Belongs to the glycogen phosphorylase family.</text>
</comment>
<feature type="compositionally biased region" description="Low complexity" evidence="12">
    <location>
        <begin position="1"/>
        <end position="37"/>
    </location>
</feature>
<dbReference type="GO" id="GO:0030170">
    <property type="term" value="F:pyridoxal phosphate binding"/>
    <property type="evidence" value="ECO:0007669"/>
    <property type="project" value="InterPro"/>
</dbReference>
<dbReference type="PANTHER" id="PTHR11468">
    <property type="entry name" value="GLYCOGEN PHOSPHORYLASE"/>
    <property type="match status" value="1"/>
</dbReference>
<dbReference type="SUPFAM" id="SSF53756">
    <property type="entry name" value="UDP-Glycosyltransferase/glycogen phosphorylase"/>
    <property type="match status" value="1"/>
</dbReference>
<keyword evidence="6 11" id="KW-0808">Transferase</keyword>
<dbReference type="GO" id="GO:0005980">
    <property type="term" value="P:glycogen catabolic process"/>
    <property type="evidence" value="ECO:0007669"/>
    <property type="project" value="TreeGrafter"/>
</dbReference>
<evidence type="ECO:0000256" key="7">
    <source>
        <dbReference type="ARBA" id="ARBA00022898"/>
    </source>
</evidence>
<keyword evidence="8 11" id="KW-0119">Carbohydrate metabolism</keyword>
<dbReference type="NCBIfam" id="TIGR02093">
    <property type="entry name" value="P_ylase"/>
    <property type="match status" value="1"/>
</dbReference>
<evidence type="ECO:0000256" key="4">
    <source>
        <dbReference type="ARBA" id="ARBA00022533"/>
    </source>
</evidence>
<dbReference type="CDD" id="cd04300">
    <property type="entry name" value="GT35_Glycogen_Phosphorylase"/>
    <property type="match status" value="1"/>
</dbReference>
<gene>
    <name evidence="13" type="ORF">DS2_16684</name>
</gene>
<dbReference type="EC" id="2.4.1.1" evidence="11"/>
<comment type="function">
    <text evidence="9">Phosphorylase is an important allosteric enzyme in carbohydrate metabolism. Enzymes from different sources differ in their regulatory mechanisms and in their natural substrates. However, all known phosphorylases share catalytic and structural properties.</text>
</comment>
<dbReference type="InterPro" id="IPR000811">
    <property type="entry name" value="Glyco_trans_35"/>
</dbReference>
<dbReference type="PROSITE" id="PS00102">
    <property type="entry name" value="PHOSPHORYLASE"/>
    <property type="match status" value="1"/>
</dbReference>
<keyword evidence="5 11" id="KW-0328">Glycosyltransferase</keyword>
<dbReference type="STRING" id="1328313.DS2_16684"/>
<evidence type="ECO:0000256" key="5">
    <source>
        <dbReference type="ARBA" id="ARBA00022676"/>
    </source>
</evidence>
<dbReference type="Pfam" id="PF00343">
    <property type="entry name" value="Phosphorylase"/>
    <property type="match status" value="1"/>
</dbReference>
<evidence type="ECO:0000256" key="6">
    <source>
        <dbReference type="ARBA" id="ARBA00022679"/>
    </source>
</evidence>
<evidence type="ECO:0000256" key="2">
    <source>
        <dbReference type="ARBA" id="ARBA00001933"/>
    </source>
</evidence>
<comment type="function">
    <text evidence="11">Allosteric enzyme that catalyzes the rate-limiting step in glycogen catabolism, the phosphorolytic cleavage of glycogen to produce glucose-1-phosphate, and plays a central role in maintaining cellular and organismal glucose homeostasis.</text>
</comment>
<feature type="modified residue" description="N6-(pyridoxal phosphate)lysine" evidence="10">
    <location>
        <position position="714"/>
    </location>
</feature>
<dbReference type="eggNOG" id="COG0058">
    <property type="taxonomic scope" value="Bacteria"/>
</dbReference>
<name>W7Q9H7_9ALTE</name>
<dbReference type="InterPro" id="IPR035090">
    <property type="entry name" value="Pyridoxal_P_attach_site"/>
</dbReference>
<accession>W7Q9H7</accession>
<dbReference type="FunFam" id="3.40.50.2000:FF:000807">
    <property type="entry name" value="Alpha-glucan phosphorylase 2, cytosolic"/>
    <property type="match status" value="1"/>
</dbReference>
<dbReference type="InterPro" id="IPR011833">
    <property type="entry name" value="Glycg_phsphrylas"/>
</dbReference>
<dbReference type="EMBL" id="ARZY01000042">
    <property type="protein sequence ID" value="EWH08601.1"/>
    <property type="molecule type" value="Genomic_DNA"/>
</dbReference>
<dbReference type="PATRIC" id="fig|1328313.3.peg.3409"/>
<evidence type="ECO:0000256" key="9">
    <source>
        <dbReference type="ARBA" id="ARBA00025174"/>
    </source>
</evidence>
<keyword evidence="4" id="KW-0021">Allosteric enzyme</keyword>
<keyword evidence="7 10" id="KW-0663">Pyridoxal phosphate</keyword>
<keyword evidence="14" id="KW-1185">Reference proteome</keyword>
<evidence type="ECO:0000256" key="1">
    <source>
        <dbReference type="ARBA" id="ARBA00001275"/>
    </source>
</evidence>
<evidence type="ECO:0000313" key="14">
    <source>
        <dbReference type="Proteomes" id="UP000019276"/>
    </source>
</evidence>
<dbReference type="GO" id="GO:0008184">
    <property type="term" value="F:glycogen phosphorylase activity"/>
    <property type="evidence" value="ECO:0007669"/>
    <property type="project" value="InterPro"/>
</dbReference>
<organism evidence="13 14">
    <name type="scientific">Catenovulum agarivorans DS-2</name>
    <dbReference type="NCBI Taxonomy" id="1328313"/>
    <lineage>
        <taxon>Bacteria</taxon>
        <taxon>Pseudomonadati</taxon>
        <taxon>Pseudomonadota</taxon>
        <taxon>Gammaproteobacteria</taxon>
        <taxon>Alteromonadales</taxon>
        <taxon>Alteromonadaceae</taxon>
        <taxon>Catenovulum</taxon>
    </lineage>
</organism>
<dbReference type="Gene3D" id="3.40.50.2000">
    <property type="entry name" value="Glycogen Phosphorylase B"/>
    <property type="match status" value="2"/>
</dbReference>
<evidence type="ECO:0000256" key="12">
    <source>
        <dbReference type="SAM" id="MobiDB-lite"/>
    </source>
</evidence>
<dbReference type="PANTHER" id="PTHR11468:SF25">
    <property type="entry name" value="MALTODEXTRIN PHOSPHORYLASE"/>
    <property type="match status" value="1"/>
</dbReference>
<evidence type="ECO:0000313" key="13">
    <source>
        <dbReference type="EMBL" id="EWH08601.1"/>
    </source>
</evidence>